<keyword evidence="2" id="KW-0378">Hydrolase</keyword>
<dbReference type="Gene3D" id="1.50.10.10">
    <property type="match status" value="1"/>
</dbReference>
<comment type="caution">
    <text evidence="4">The sequence shown here is derived from an EMBL/GenBank/DDBJ whole genome shotgun (WGS) entry which is preliminary data.</text>
</comment>
<dbReference type="InterPro" id="IPR002037">
    <property type="entry name" value="Glyco_hydro_8"/>
</dbReference>
<dbReference type="GO" id="GO:0004553">
    <property type="term" value="F:hydrolase activity, hydrolyzing O-glycosyl compounds"/>
    <property type="evidence" value="ECO:0007669"/>
    <property type="project" value="InterPro"/>
</dbReference>
<proteinExistence type="inferred from homology"/>
<gene>
    <name evidence="4" type="ORF">KDK95_06630</name>
</gene>
<dbReference type="PRINTS" id="PR00735">
    <property type="entry name" value="GLHYDRLASE8"/>
</dbReference>
<reference evidence="4" key="1">
    <citation type="submission" date="2021-04" db="EMBL/GenBank/DDBJ databases">
        <title>Genome based classification of Actinospica acidithermotolerans sp. nov., an actinobacterium isolated from an Indonesian hot spring.</title>
        <authorList>
            <person name="Kusuma A.B."/>
            <person name="Putra K.E."/>
            <person name="Nafisah S."/>
            <person name="Loh J."/>
            <person name="Nouioui I."/>
            <person name="Goodfellow M."/>
        </authorList>
    </citation>
    <scope>NUCLEOTIDE SEQUENCE</scope>
    <source>
        <strain evidence="4">MGRD01-02</strain>
    </source>
</reference>
<dbReference type="Proteomes" id="UP000676325">
    <property type="component" value="Unassembled WGS sequence"/>
</dbReference>
<keyword evidence="5" id="KW-1185">Reference proteome</keyword>
<organism evidence="4 5">
    <name type="scientific">Actinospica acidithermotolerans</name>
    <dbReference type="NCBI Taxonomy" id="2828514"/>
    <lineage>
        <taxon>Bacteria</taxon>
        <taxon>Bacillati</taxon>
        <taxon>Actinomycetota</taxon>
        <taxon>Actinomycetes</taxon>
        <taxon>Catenulisporales</taxon>
        <taxon>Actinospicaceae</taxon>
        <taxon>Actinospica</taxon>
    </lineage>
</organism>
<dbReference type="Pfam" id="PF01270">
    <property type="entry name" value="Glyco_hydro_8"/>
    <property type="match status" value="1"/>
</dbReference>
<dbReference type="InterPro" id="IPR008928">
    <property type="entry name" value="6-hairpin_glycosidase_sf"/>
</dbReference>
<evidence type="ECO:0000256" key="1">
    <source>
        <dbReference type="ARBA" id="ARBA00009209"/>
    </source>
</evidence>
<dbReference type="RefSeq" id="WP_212517123.1">
    <property type="nucleotide sequence ID" value="NZ_JAGSOH010000011.1"/>
</dbReference>
<protein>
    <recommendedName>
        <fullName evidence="6">Glycoside hydrolase</fullName>
    </recommendedName>
</protein>
<evidence type="ECO:0000313" key="4">
    <source>
        <dbReference type="EMBL" id="MBR7825974.1"/>
    </source>
</evidence>
<dbReference type="EMBL" id="JAGSOH010000011">
    <property type="protein sequence ID" value="MBR7825974.1"/>
    <property type="molecule type" value="Genomic_DNA"/>
</dbReference>
<accession>A0A941IGC5</accession>
<dbReference type="GO" id="GO:0005975">
    <property type="term" value="P:carbohydrate metabolic process"/>
    <property type="evidence" value="ECO:0007669"/>
    <property type="project" value="InterPro"/>
</dbReference>
<evidence type="ECO:0000313" key="5">
    <source>
        <dbReference type="Proteomes" id="UP000676325"/>
    </source>
</evidence>
<evidence type="ECO:0000256" key="3">
    <source>
        <dbReference type="ARBA" id="ARBA00023295"/>
    </source>
</evidence>
<dbReference type="AlphaFoldDB" id="A0A941IGC5"/>
<dbReference type="InterPro" id="IPR012341">
    <property type="entry name" value="6hp_glycosidase-like_sf"/>
</dbReference>
<evidence type="ECO:0008006" key="6">
    <source>
        <dbReference type="Google" id="ProtNLM"/>
    </source>
</evidence>
<name>A0A941IGC5_9ACTN</name>
<sequence>MTTRPARGMAAERVVALLCPLLVCLLSAFAGARSGSGPIADGGGSVGAVTSEPLASGQPPPVAGRFLASYVRPDGRVWRPDQGGDTVSEGQAYGLLLAEVAGRSDLFVRIWGWTRDHLQLPDGLFAWHADAAGHVLDPGSASDADLLIAWALLRYEGPGAAGPHQDGMRVADAVLNFELTTGAGGMSILAAGPWATGRPATLDPSYWSLPALTGLARLTGNDQWLRIADGAVALAQQLTRSGALLPPDWAGLAADGTVYPEAQYGLDAQRTVVWFAASCLPQARTLAAKWWALLRLPGRSSALALTLDGSILTPTVNALPYTAAAAAAAAAGAAAASDSLLSRAASEQRRDPGYYGGAWAAFGQTLLGSRLLNGC</sequence>
<evidence type="ECO:0000256" key="2">
    <source>
        <dbReference type="ARBA" id="ARBA00022801"/>
    </source>
</evidence>
<comment type="similarity">
    <text evidence="1">Belongs to the glycosyl hydrolase 8 (cellulase D) family.</text>
</comment>
<keyword evidence="3" id="KW-0326">Glycosidase</keyword>
<dbReference type="SUPFAM" id="SSF48208">
    <property type="entry name" value="Six-hairpin glycosidases"/>
    <property type="match status" value="1"/>
</dbReference>